<evidence type="ECO:0000313" key="1">
    <source>
        <dbReference type="EMBL" id="NBI28322.1"/>
    </source>
</evidence>
<gene>
    <name evidence="1" type="ORF">ERL59_05055</name>
</gene>
<keyword evidence="2" id="KW-1185">Reference proteome</keyword>
<dbReference type="RefSeq" id="WP_160645102.1">
    <property type="nucleotide sequence ID" value="NZ_SIJB01000012.1"/>
</dbReference>
<accession>A0A6N9PZS4</accession>
<dbReference type="EMBL" id="SIJB01000012">
    <property type="protein sequence ID" value="NBI28322.1"/>
    <property type="molecule type" value="Genomic_DNA"/>
</dbReference>
<dbReference type="AlphaFoldDB" id="A0A6N9PZS4"/>
<name>A0A6N9PZS4_9BACL</name>
<evidence type="ECO:0000313" key="2">
    <source>
        <dbReference type="Proteomes" id="UP000448943"/>
    </source>
</evidence>
<organism evidence="1 2">
    <name type="scientific">Chengkuizengella marina</name>
    <dbReference type="NCBI Taxonomy" id="2507566"/>
    <lineage>
        <taxon>Bacteria</taxon>
        <taxon>Bacillati</taxon>
        <taxon>Bacillota</taxon>
        <taxon>Bacilli</taxon>
        <taxon>Bacillales</taxon>
        <taxon>Paenibacillaceae</taxon>
        <taxon>Chengkuizengella</taxon>
    </lineage>
</organism>
<sequence length="62" mass="7442">MTEEEYNKLLERVVKGAEYLSNPMIKEKDYEYGLRVYDTLCEEVRSFRRVETHGIDYEGSKM</sequence>
<protein>
    <submittedName>
        <fullName evidence="1">Uncharacterized protein</fullName>
    </submittedName>
</protein>
<dbReference type="Proteomes" id="UP000448943">
    <property type="component" value="Unassembled WGS sequence"/>
</dbReference>
<comment type="caution">
    <text evidence="1">The sequence shown here is derived from an EMBL/GenBank/DDBJ whole genome shotgun (WGS) entry which is preliminary data.</text>
</comment>
<reference evidence="1 2" key="1">
    <citation type="submission" date="2019-01" db="EMBL/GenBank/DDBJ databases">
        <title>Chengkuizengella sp. nov., isolated from deep-sea sediment of East Pacific Ocean.</title>
        <authorList>
            <person name="Yang J."/>
            <person name="Lai Q."/>
            <person name="Shao Z."/>
        </authorList>
    </citation>
    <scope>NUCLEOTIDE SEQUENCE [LARGE SCALE GENOMIC DNA]</scope>
    <source>
        <strain evidence="1 2">YPA3-1-1</strain>
    </source>
</reference>
<proteinExistence type="predicted"/>